<dbReference type="SUPFAM" id="SSF103481">
    <property type="entry name" value="Multidrug resistance efflux transporter EmrE"/>
    <property type="match status" value="2"/>
</dbReference>
<evidence type="ECO:0000313" key="9">
    <source>
        <dbReference type="Proteomes" id="UP000241229"/>
    </source>
</evidence>
<evidence type="ECO:0000256" key="4">
    <source>
        <dbReference type="ARBA" id="ARBA00022989"/>
    </source>
</evidence>
<comment type="similarity">
    <text evidence="2">Belongs to the drug/metabolite transporter (DMT) superfamily. 10 TMS drug/metabolite exporter (DME) (TC 2.A.7.3) family.</text>
</comment>
<feature type="transmembrane region" description="Helical" evidence="6">
    <location>
        <begin position="272"/>
        <end position="295"/>
    </location>
</feature>
<dbReference type="OrthoDB" id="9815809at2"/>
<protein>
    <submittedName>
        <fullName evidence="8">EamA/RhaT family transporter</fullName>
    </submittedName>
</protein>
<dbReference type="InterPro" id="IPR037185">
    <property type="entry name" value="EmrE-like"/>
</dbReference>
<feature type="transmembrane region" description="Helical" evidence="6">
    <location>
        <begin position="301"/>
        <end position="320"/>
    </location>
</feature>
<feature type="transmembrane region" description="Helical" evidence="6">
    <location>
        <begin position="132"/>
        <end position="150"/>
    </location>
</feature>
<feature type="domain" description="EamA" evidence="7">
    <location>
        <begin position="44"/>
        <end position="173"/>
    </location>
</feature>
<dbReference type="PANTHER" id="PTHR22911:SF6">
    <property type="entry name" value="SOLUTE CARRIER FAMILY 35 MEMBER G1"/>
    <property type="match status" value="1"/>
</dbReference>
<comment type="subcellular location">
    <subcellularLocation>
        <location evidence="1">Membrane</location>
        <topology evidence="1">Multi-pass membrane protein</topology>
    </subcellularLocation>
</comment>
<evidence type="ECO:0000313" key="8">
    <source>
        <dbReference type="EMBL" id="PSJ57216.1"/>
    </source>
</evidence>
<dbReference type="InterPro" id="IPR000620">
    <property type="entry name" value="EamA_dom"/>
</dbReference>
<keyword evidence="5 6" id="KW-0472">Membrane</keyword>
<dbReference type="AlphaFoldDB" id="A0A2P7S405"/>
<dbReference type="EMBL" id="PXYK01000018">
    <property type="protein sequence ID" value="PSJ57216.1"/>
    <property type="molecule type" value="Genomic_DNA"/>
</dbReference>
<reference evidence="8 9" key="1">
    <citation type="submission" date="2018-03" db="EMBL/GenBank/DDBJ databases">
        <title>The draft genome of Mesorhizobium sp. 6GN-30.</title>
        <authorList>
            <person name="Liu L."/>
            <person name="Li L."/>
            <person name="Wang T."/>
            <person name="Zhang X."/>
            <person name="Liang L."/>
        </authorList>
    </citation>
    <scope>NUCLEOTIDE SEQUENCE [LARGE SCALE GENOMIC DNA]</scope>
    <source>
        <strain evidence="8 9">6GN30</strain>
    </source>
</reference>
<keyword evidence="9" id="KW-1185">Reference proteome</keyword>
<feature type="transmembrane region" description="Helical" evidence="6">
    <location>
        <begin position="109"/>
        <end position="126"/>
    </location>
</feature>
<comment type="caution">
    <text evidence="8">The sequence shown here is derived from an EMBL/GenBank/DDBJ whole genome shotgun (WGS) entry which is preliminary data.</text>
</comment>
<accession>A0A2P7S405</accession>
<feature type="domain" description="EamA" evidence="7">
    <location>
        <begin position="192"/>
        <end position="317"/>
    </location>
</feature>
<feature type="transmembrane region" description="Helical" evidence="6">
    <location>
        <begin position="219"/>
        <end position="240"/>
    </location>
</feature>
<evidence type="ECO:0000256" key="6">
    <source>
        <dbReference type="SAM" id="Phobius"/>
    </source>
</evidence>
<dbReference type="Proteomes" id="UP000241229">
    <property type="component" value="Unassembled WGS sequence"/>
</dbReference>
<evidence type="ECO:0000259" key="7">
    <source>
        <dbReference type="Pfam" id="PF00892"/>
    </source>
</evidence>
<feature type="transmembrane region" description="Helical" evidence="6">
    <location>
        <begin position="246"/>
        <end position="265"/>
    </location>
</feature>
<keyword evidence="3 6" id="KW-0812">Transmembrane</keyword>
<proteinExistence type="inferred from homology"/>
<gene>
    <name evidence="8" type="ORF">C7I84_18390</name>
</gene>
<dbReference type="GO" id="GO:0016020">
    <property type="term" value="C:membrane"/>
    <property type="evidence" value="ECO:0007669"/>
    <property type="project" value="UniProtKB-SubCell"/>
</dbReference>
<keyword evidence="4 6" id="KW-1133">Transmembrane helix</keyword>
<name>A0A2P7S405_9HYPH</name>
<feature type="transmembrane region" description="Helical" evidence="6">
    <location>
        <begin position="69"/>
        <end position="88"/>
    </location>
</feature>
<dbReference type="PANTHER" id="PTHR22911">
    <property type="entry name" value="ACYL-MALONYL CONDENSING ENZYME-RELATED"/>
    <property type="match status" value="1"/>
</dbReference>
<evidence type="ECO:0000256" key="1">
    <source>
        <dbReference type="ARBA" id="ARBA00004141"/>
    </source>
</evidence>
<dbReference type="Pfam" id="PF00892">
    <property type="entry name" value="EamA"/>
    <property type="match status" value="2"/>
</dbReference>
<feature type="transmembrane region" description="Helical" evidence="6">
    <location>
        <begin position="185"/>
        <end position="207"/>
    </location>
</feature>
<organism evidence="8 9">
    <name type="scientific">Kumtagia ephedrae</name>
    <dbReference type="NCBI Taxonomy" id="2116701"/>
    <lineage>
        <taxon>Bacteria</taxon>
        <taxon>Pseudomonadati</taxon>
        <taxon>Pseudomonadota</taxon>
        <taxon>Alphaproteobacteria</taxon>
        <taxon>Hyphomicrobiales</taxon>
        <taxon>Phyllobacteriaceae</taxon>
        <taxon>Kumtagia</taxon>
    </lineage>
</organism>
<sequence length="325" mass="34773">MSCYLKIQHLKIPFDSSTRRSRKLFQENTLRTTTLTGNAEAIGWVTIGTELFSLIYASGKFAEAGVSPLQILFLRYLGGFGTLLLVVARSRSPLRAYRSMRPFSHFMRAVFGASGGGALIYASANMPIVDATAIGLLYVVFVIPLGILMLGERVTRWHCIAIAACCTGAAIVMASRGAFTQFQPAYLLTAGVAVVGAVLLAFEGLMIRTLAQADRPMTVLLYVNGFGALLMALPAVVLWVPVSTETVLGFIGLGPIAVTAQYCIVQGYRLAPLSIVGPVDYTWLIFAGLIGFLFFDEQMTQGAVAGSLIIVVGGTILTRIKTAGD</sequence>
<evidence type="ECO:0000256" key="2">
    <source>
        <dbReference type="ARBA" id="ARBA00009853"/>
    </source>
</evidence>
<feature type="transmembrane region" description="Helical" evidence="6">
    <location>
        <begin position="157"/>
        <end position="179"/>
    </location>
</feature>
<evidence type="ECO:0000256" key="5">
    <source>
        <dbReference type="ARBA" id="ARBA00023136"/>
    </source>
</evidence>
<evidence type="ECO:0000256" key="3">
    <source>
        <dbReference type="ARBA" id="ARBA00022692"/>
    </source>
</evidence>